<organism evidence="3 4">
    <name type="scientific">Bimuria novae-zelandiae CBS 107.79</name>
    <dbReference type="NCBI Taxonomy" id="1447943"/>
    <lineage>
        <taxon>Eukaryota</taxon>
        <taxon>Fungi</taxon>
        <taxon>Dikarya</taxon>
        <taxon>Ascomycota</taxon>
        <taxon>Pezizomycotina</taxon>
        <taxon>Dothideomycetes</taxon>
        <taxon>Pleosporomycetidae</taxon>
        <taxon>Pleosporales</taxon>
        <taxon>Massarineae</taxon>
        <taxon>Didymosphaeriaceae</taxon>
        <taxon>Bimuria</taxon>
    </lineage>
</organism>
<evidence type="ECO:0000256" key="1">
    <source>
        <dbReference type="SAM" id="MobiDB-lite"/>
    </source>
</evidence>
<name>A0A6A5V7U6_9PLEO</name>
<reference evidence="3" key="1">
    <citation type="journal article" date="2020" name="Stud. Mycol.">
        <title>101 Dothideomycetes genomes: a test case for predicting lifestyles and emergence of pathogens.</title>
        <authorList>
            <person name="Haridas S."/>
            <person name="Albert R."/>
            <person name="Binder M."/>
            <person name="Bloem J."/>
            <person name="Labutti K."/>
            <person name="Salamov A."/>
            <person name="Andreopoulos B."/>
            <person name="Baker S."/>
            <person name="Barry K."/>
            <person name="Bills G."/>
            <person name="Bluhm B."/>
            <person name="Cannon C."/>
            <person name="Castanera R."/>
            <person name="Culley D."/>
            <person name="Daum C."/>
            <person name="Ezra D."/>
            <person name="Gonzalez J."/>
            <person name="Henrissat B."/>
            <person name="Kuo A."/>
            <person name="Liang C."/>
            <person name="Lipzen A."/>
            <person name="Lutzoni F."/>
            <person name="Magnuson J."/>
            <person name="Mondo S."/>
            <person name="Nolan M."/>
            <person name="Ohm R."/>
            <person name="Pangilinan J."/>
            <person name="Park H.-J."/>
            <person name="Ramirez L."/>
            <person name="Alfaro M."/>
            <person name="Sun H."/>
            <person name="Tritt A."/>
            <person name="Yoshinaga Y."/>
            <person name="Zwiers L.-H."/>
            <person name="Turgeon B."/>
            <person name="Goodwin S."/>
            <person name="Spatafora J."/>
            <person name="Crous P."/>
            <person name="Grigoriev I."/>
        </authorList>
    </citation>
    <scope>NUCLEOTIDE SEQUENCE</scope>
    <source>
        <strain evidence="3">CBS 107.79</strain>
    </source>
</reference>
<sequence length="203" mass="22509">MVVKNVPSTGAPVKAPNSDHDRPSLTMHGPFVNFPPEFVHRVELLLLFLLGTVLVVRSCVCPMLPVAPRGRSMRADGFFPPVQVAVVRVRAPLPLLFRKPSCVCPILPVAPRRRSKCADIGFSGLLQTPVAGTVSKAWSVIDRRKHYPKREVEQRRLVIDRSCPFLKTLEAFCNPISSAPSVDDHPEDSSRRSGYQGSHYKAH</sequence>
<keyword evidence="2" id="KW-1133">Transmembrane helix</keyword>
<feature type="transmembrane region" description="Helical" evidence="2">
    <location>
        <begin position="44"/>
        <end position="64"/>
    </location>
</feature>
<dbReference type="EMBL" id="ML976685">
    <property type="protein sequence ID" value="KAF1972750.1"/>
    <property type="molecule type" value="Genomic_DNA"/>
</dbReference>
<feature type="region of interest" description="Disordered" evidence="1">
    <location>
        <begin position="1"/>
        <end position="22"/>
    </location>
</feature>
<proteinExistence type="predicted"/>
<gene>
    <name evidence="3" type="ORF">BU23DRAFT_599501</name>
</gene>
<dbReference type="Proteomes" id="UP000800036">
    <property type="component" value="Unassembled WGS sequence"/>
</dbReference>
<keyword evidence="4" id="KW-1185">Reference proteome</keyword>
<keyword evidence="2" id="KW-0472">Membrane</keyword>
<evidence type="ECO:0000256" key="2">
    <source>
        <dbReference type="SAM" id="Phobius"/>
    </source>
</evidence>
<feature type="region of interest" description="Disordered" evidence="1">
    <location>
        <begin position="180"/>
        <end position="203"/>
    </location>
</feature>
<accession>A0A6A5V7U6</accession>
<dbReference type="AlphaFoldDB" id="A0A6A5V7U6"/>
<keyword evidence="2" id="KW-0812">Transmembrane</keyword>
<protein>
    <submittedName>
        <fullName evidence="3">Uncharacterized protein</fullName>
    </submittedName>
</protein>
<evidence type="ECO:0000313" key="4">
    <source>
        <dbReference type="Proteomes" id="UP000800036"/>
    </source>
</evidence>
<feature type="compositionally biased region" description="Basic and acidic residues" evidence="1">
    <location>
        <begin position="182"/>
        <end position="191"/>
    </location>
</feature>
<evidence type="ECO:0000313" key="3">
    <source>
        <dbReference type="EMBL" id="KAF1972750.1"/>
    </source>
</evidence>